<reference evidence="2 3" key="1">
    <citation type="submission" date="2023-09" db="EMBL/GenBank/DDBJ databases">
        <authorList>
            <person name="Wang M."/>
        </authorList>
    </citation>
    <scope>NUCLEOTIDE SEQUENCE [LARGE SCALE GENOMIC DNA]</scope>
    <source>
        <strain evidence="2">GT-2023</strain>
        <tissue evidence="2">Liver</tissue>
    </source>
</reference>
<proteinExistence type="predicted"/>
<organism evidence="2 3">
    <name type="scientific">Cirrhinus molitorella</name>
    <name type="common">mud carp</name>
    <dbReference type="NCBI Taxonomy" id="172907"/>
    <lineage>
        <taxon>Eukaryota</taxon>
        <taxon>Metazoa</taxon>
        <taxon>Chordata</taxon>
        <taxon>Craniata</taxon>
        <taxon>Vertebrata</taxon>
        <taxon>Euteleostomi</taxon>
        <taxon>Actinopterygii</taxon>
        <taxon>Neopterygii</taxon>
        <taxon>Teleostei</taxon>
        <taxon>Ostariophysi</taxon>
        <taxon>Cypriniformes</taxon>
        <taxon>Cyprinidae</taxon>
        <taxon>Labeoninae</taxon>
        <taxon>Labeonini</taxon>
        <taxon>Cirrhinus</taxon>
    </lineage>
</organism>
<feature type="region of interest" description="Disordered" evidence="1">
    <location>
        <begin position="24"/>
        <end position="49"/>
    </location>
</feature>
<accession>A0ABR3MEY0</accession>
<dbReference type="Proteomes" id="UP001558613">
    <property type="component" value="Unassembled WGS sequence"/>
</dbReference>
<feature type="compositionally biased region" description="Basic residues" evidence="1">
    <location>
        <begin position="24"/>
        <end position="37"/>
    </location>
</feature>
<name>A0ABR3MEY0_9TELE</name>
<evidence type="ECO:0000313" key="2">
    <source>
        <dbReference type="EMBL" id="KAL1262544.1"/>
    </source>
</evidence>
<keyword evidence="3" id="KW-1185">Reference proteome</keyword>
<sequence>MRSLSALPPADLFDAEEFGTLPHLRRGHRAVNPRKRSLGGPAGAGGQTFVPKENKRVVRTRTGKVLQGLKQIEQERSGPRYLTWGQVSMLMRHAASLKCGHMNA</sequence>
<protein>
    <submittedName>
        <fullName evidence="2">Uncharacterized protein</fullName>
    </submittedName>
</protein>
<dbReference type="EMBL" id="JAYMGO010000013">
    <property type="protein sequence ID" value="KAL1262544.1"/>
    <property type="molecule type" value="Genomic_DNA"/>
</dbReference>
<evidence type="ECO:0000256" key="1">
    <source>
        <dbReference type="SAM" id="MobiDB-lite"/>
    </source>
</evidence>
<comment type="caution">
    <text evidence="2">The sequence shown here is derived from an EMBL/GenBank/DDBJ whole genome shotgun (WGS) entry which is preliminary data.</text>
</comment>
<gene>
    <name evidence="2" type="ORF">QQF64_005283</name>
</gene>
<evidence type="ECO:0000313" key="3">
    <source>
        <dbReference type="Proteomes" id="UP001558613"/>
    </source>
</evidence>